<feature type="compositionally biased region" description="Acidic residues" evidence="1">
    <location>
        <begin position="58"/>
        <end position="68"/>
    </location>
</feature>
<dbReference type="InterPro" id="IPR006994">
    <property type="entry name" value="TCF25/Rqc1"/>
</dbReference>
<feature type="compositionally biased region" description="Acidic residues" evidence="1">
    <location>
        <begin position="800"/>
        <end position="816"/>
    </location>
</feature>
<dbReference type="EMBL" id="JAACJJ010000060">
    <property type="protein sequence ID" value="KAF5309124.1"/>
    <property type="molecule type" value="Genomic_DNA"/>
</dbReference>
<dbReference type="Pfam" id="PF04910">
    <property type="entry name" value="Tcf25"/>
    <property type="match status" value="1"/>
</dbReference>
<evidence type="ECO:0008006" key="4">
    <source>
        <dbReference type="Google" id="ProtNLM"/>
    </source>
</evidence>
<feature type="region of interest" description="Disordered" evidence="1">
    <location>
        <begin position="793"/>
        <end position="863"/>
    </location>
</feature>
<evidence type="ECO:0000256" key="1">
    <source>
        <dbReference type="SAM" id="MobiDB-lite"/>
    </source>
</evidence>
<feature type="region of interest" description="Disordered" evidence="1">
    <location>
        <begin position="191"/>
        <end position="215"/>
    </location>
</feature>
<comment type="caution">
    <text evidence="2">The sequence shown here is derived from an EMBL/GenBank/DDBJ whole genome shotgun (WGS) entry which is preliminary data.</text>
</comment>
<dbReference type="GO" id="GO:1990116">
    <property type="term" value="P:ribosome-associated ubiquitin-dependent protein catabolic process"/>
    <property type="evidence" value="ECO:0007669"/>
    <property type="project" value="TreeGrafter"/>
</dbReference>
<sequence>MPPRLNKRQQRELEELEALKVANLSTAPVHDVSDDEEEAQAIPQRRGGFSNLLAAAESEPEEEEEEEDVKTSKSKKAKKKKKKAATAEDATVQKDSTKSTRTSTPAPPVIKNEKKALKKAKAKEKKAANDELEEALAELSLKYTGQISSTPGASTITSRPVLAPLLGVSLNHLDGEAEMRRFFGSRVVTANREGGGSSGSGAKKTPAAKSQLTRPKPTWWAAKGREGLSMTAFTAEEVKEKFRRNGWGDPAAVGEQEKWWSVENSKRYKSVTKAFMDTVLSGDPQGFYDLLSVLPWHVDTLLQLAEVYRHRDEHAQAGDFVDRALFTYERAFVGAYSFTSGDNRLDFDKVENRGFWLATGRQIPDLQRRGCVRTAFEFARLMYSLDPWGDPHGGLLHLDFLSIKANMHQWLLDTYDVFDKRLQNSGVLSDSGKSKLADARLNPVLLPGWAYSRALALYLSEVAVKDKAHAGSTAALHTAMRDFPSIIPLLADKLDATVAPHVRSSAACRIEVDAQRLGGPAEGALHLLSHLYVQRAAPVWKEHSAWFARCVSEAFPEDAPAPQTLPTLRRAAFLALFANETPRYAVYRHLIMLESDPAYRRLFTFLPRGVAEAKGLACDPLPPPTAVSHYDGAFFADTEDVWRRQRVGGRTRQQRQREERMLAQLIPDARFREQLQAFFEAHPHFAGRFPGGILQFAQMAGQLPPDVLEGLMLVEAANPNPGEGQGQGGMPGGFGDEEDFVFQDEEGRQPQGGVFAEVQFNAGGVNAGGPEQPQHDAAHGARAAPVVRQPLGVPVQDGIMDGDEDEVEDEDEEEEYISPMPRVIRNIIGRFFGGGGSQQANDESSDEEEGDQRPAPRDNSGVD</sequence>
<proteinExistence type="predicted"/>
<feature type="region of interest" description="Disordered" evidence="1">
    <location>
        <begin position="24"/>
        <end position="123"/>
    </location>
</feature>
<keyword evidence="3" id="KW-1185">Reference proteome</keyword>
<feature type="compositionally biased region" description="Basic residues" evidence="1">
    <location>
        <begin position="72"/>
        <end position="84"/>
    </location>
</feature>
<dbReference type="GO" id="GO:1990112">
    <property type="term" value="C:RQC complex"/>
    <property type="evidence" value="ECO:0007669"/>
    <property type="project" value="TreeGrafter"/>
</dbReference>
<evidence type="ECO:0000313" key="3">
    <source>
        <dbReference type="Proteomes" id="UP000567179"/>
    </source>
</evidence>
<dbReference type="PANTHER" id="PTHR22684:SF0">
    <property type="entry name" value="RIBOSOME QUALITY CONTROL COMPLEX SUBUNIT TCF25"/>
    <property type="match status" value="1"/>
</dbReference>
<name>A0A8H5AQI6_9AGAR</name>
<evidence type="ECO:0000313" key="2">
    <source>
        <dbReference type="EMBL" id="KAF5309124.1"/>
    </source>
</evidence>
<organism evidence="2 3">
    <name type="scientific">Psilocybe cf. subviscida</name>
    <dbReference type="NCBI Taxonomy" id="2480587"/>
    <lineage>
        <taxon>Eukaryota</taxon>
        <taxon>Fungi</taxon>
        <taxon>Dikarya</taxon>
        <taxon>Basidiomycota</taxon>
        <taxon>Agaricomycotina</taxon>
        <taxon>Agaricomycetes</taxon>
        <taxon>Agaricomycetidae</taxon>
        <taxon>Agaricales</taxon>
        <taxon>Agaricineae</taxon>
        <taxon>Strophariaceae</taxon>
        <taxon>Psilocybe</taxon>
    </lineage>
</organism>
<dbReference type="GO" id="GO:0072344">
    <property type="term" value="P:rescue of stalled ribosome"/>
    <property type="evidence" value="ECO:0007669"/>
    <property type="project" value="TreeGrafter"/>
</dbReference>
<accession>A0A8H5AQI6</accession>
<gene>
    <name evidence="2" type="ORF">D9619_012783</name>
</gene>
<reference evidence="2 3" key="1">
    <citation type="journal article" date="2020" name="ISME J.">
        <title>Uncovering the hidden diversity of litter-decomposition mechanisms in mushroom-forming fungi.</title>
        <authorList>
            <person name="Floudas D."/>
            <person name="Bentzer J."/>
            <person name="Ahren D."/>
            <person name="Johansson T."/>
            <person name="Persson P."/>
            <person name="Tunlid A."/>
        </authorList>
    </citation>
    <scope>NUCLEOTIDE SEQUENCE [LARGE SCALE GENOMIC DNA]</scope>
    <source>
        <strain evidence="2 3">CBS 101986</strain>
    </source>
</reference>
<dbReference type="Proteomes" id="UP000567179">
    <property type="component" value="Unassembled WGS sequence"/>
</dbReference>
<dbReference type="PANTHER" id="PTHR22684">
    <property type="entry name" value="NULP1-RELATED"/>
    <property type="match status" value="1"/>
</dbReference>
<dbReference type="OrthoDB" id="205993at2759"/>
<dbReference type="AlphaFoldDB" id="A0A8H5AQI6"/>
<protein>
    <recommendedName>
        <fullName evidence="4">DUF654-domain-containing protein</fullName>
    </recommendedName>
</protein>